<name>A0A9W9Y846_9CNID</name>
<dbReference type="OrthoDB" id="5988851at2759"/>
<organism evidence="1 2">
    <name type="scientific">Desmophyllum pertusum</name>
    <dbReference type="NCBI Taxonomy" id="174260"/>
    <lineage>
        <taxon>Eukaryota</taxon>
        <taxon>Metazoa</taxon>
        <taxon>Cnidaria</taxon>
        <taxon>Anthozoa</taxon>
        <taxon>Hexacorallia</taxon>
        <taxon>Scleractinia</taxon>
        <taxon>Caryophylliina</taxon>
        <taxon>Caryophylliidae</taxon>
        <taxon>Desmophyllum</taxon>
    </lineage>
</organism>
<gene>
    <name evidence="1" type="ORF">OS493_033217</name>
</gene>
<dbReference type="AlphaFoldDB" id="A0A9W9Y846"/>
<keyword evidence="2" id="KW-1185">Reference proteome</keyword>
<dbReference type="Proteomes" id="UP001163046">
    <property type="component" value="Unassembled WGS sequence"/>
</dbReference>
<comment type="caution">
    <text evidence="1">The sequence shown here is derived from an EMBL/GenBank/DDBJ whole genome shotgun (WGS) entry which is preliminary data.</text>
</comment>
<protein>
    <submittedName>
        <fullName evidence="1">Uncharacterized protein</fullName>
    </submittedName>
</protein>
<dbReference type="EMBL" id="MU827820">
    <property type="protein sequence ID" value="KAJ7322054.1"/>
    <property type="molecule type" value="Genomic_DNA"/>
</dbReference>
<evidence type="ECO:0000313" key="1">
    <source>
        <dbReference type="EMBL" id="KAJ7322054.1"/>
    </source>
</evidence>
<proteinExistence type="predicted"/>
<sequence length="160" mass="17836">MDKGHVLLDRFLISVPLALKPTPEEEEQPTEYLADLSFKGFQPVFKAIADAHNDIIRTYSLDLAAAELHRQLKTDHVNEVNAAIQNGDVPPKSKSTDLVTRVAVALSTVTYAISAMLDEQRTNNPPEKTVLEKVNGLHSVPPFPKRYVLRIHQGNHRASH</sequence>
<evidence type="ECO:0000313" key="2">
    <source>
        <dbReference type="Proteomes" id="UP001163046"/>
    </source>
</evidence>
<accession>A0A9W9Y846</accession>
<reference evidence="1" key="1">
    <citation type="submission" date="2023-01" db="EMBL/GenBank/DDBJ databases">
        <title>Genome assembly of the deep-sea coral Lophelia pertusa.</title>
        <authorList>
            <person name="Herrera S."/>
            <person name="Cordes E."/>
        </authorList>
    </citation>
    <scope>NUCLEOTIDE SEQUENCE</scope>
    <source>
        <strain evidence="1">USNM1676648</strain>
        <tissue evidence="1">Polyp</tissue>
    </source>
</reference>